<dbReference type="PANTHER" id="PTHR42928:SF5">
    <property type="entry name" value="BLR1237 PROTEIN"/>
    <property type="match status" value="1"/>
</dbReference>
<evidence type="ECO:0000313" key="4">
    <source>
        <dbReference type="Proteomes" id="UP000091897"/>
    </source>
</evidence>
<dbReference type="Proteomes" id="UP000091897">
    <property type="component" value="Chromosome"/>
</dbReference>
<dbReference type="InterPro" id="IPR005064">
    <property type="entry name" value="BUG"/>
</dbReference>
<dbReference type="SUPFAM" id="SSF53850">
    <property type="entry name" value="Periplasmic binding protein-like II"/>
    <property type="match status" value="1"/>
</dbReference>
<gene>
    <name evidence="3" type="ORF">BAU06_10335</name>
</gene>
<reference evidence="3 4" key="1">
    <citation type="submission" date="2016-06" db="EMBL/GenBank/DDBJ databases">
        <title>Complete genome sequences of Bordetella bronchialis and Bordetella flabilis.</title>
        <authorList>
            <person name="LiPuma J.J."/>
            <person name="Spilker T."/>
        </authorList>
    </citation>
    <scope>NUCLEOTIDE SEQUENCE [LARGE SCALE GENOMIC DNA]</scope>
    <source>
        <strain evidence="3 4">AU3182</strain>
    </source>
</reference>
<name>A0ABN4R4T6_9BORD</name>
<keyword evidence="2" id="KW-0732">Signal</keyword>
<dbReference type="PANTHER" id="PTHR42928">
    <property type="entry name" value="TRICARBOXYLATE-BINDING PROTEIN"/>
    <property type="match status" value="1"/>
</dbReference>
<evidence type="ECO:0000313" key="3">
    <source>
        <dbReference type="EMBL" id="ANN66633.1"/>
    </source>
</evidence>
<proteinExistence type="inferred from homology"/>
<comment type="similarity">
    <text evidence="1">Belongs to the UPF0065 (bug) family.</text>
</comment>
<dbReference type="CDD" id="cd13578">
    <property type="entry name" value="PBP2_Bug27"/>
    <property type="match status" value="1"/>
</dbReference>
<dbReference type="PIRSF" id="PIRSF017082">
    <property type="entry name" value="YflP"/>
    <property type="match status" value="1"/>
</dbReference>
<feature type="chain" id="PRO_5045673469" description="ABC transporter substrate-binding protein" evidence="2">
    <location>
        <begin position="23"/>
        <end position="321"/>
    </location>
</feature>
<feature type="signal peptide" evidence="2">
    <location>
        <begin position="1"/>
        <end position="22"/>
    </location>
</feature>
<dbReference type="Gene3D" id="3.40.190.10">
    <property type="entry name" value="Periplasmic binding protein-like II"/>
    <property type="match status" value="1"/>
</dbReference>
<dbReference type="RefSeq" id="WP_066348260.1">
    <property type="nucleotide sequence ID" value="NZ_CBCSFJ010000026.1"/>
</dbReference>
<evidence type="ECO:0008006" key="5">
    <source>
        <dbReference type="Google" id="ProtNLM"/>
    </source>
</evidence>
<organism evidence="3 4">
    <name type="scientific">Bordetella bronchialis</name>
    <dbReference type="NCBI Taxonomy" id="463025"/>
    <lineage>
        <taxon>Bacteria</taxon>
        <taxon>Pseudomonadati</taxon>
        <taxon>Pseudomonadota</taxon>
        <taxon>Betaproteobacteria</taxon>
        <taxon>Burkholderiales</taxon>
        <taxon>Alcaligenaceae</taxon>
        <taxon>Bordetella</taxon>
    </lineage>
</organism>
<dbReference type="Pfam" id="PF03401">
    <property type="entry name" value="TctC"/>
    <property type="match status" value="1"/>
</dbReference>
<evidence type="ECO:0000256" key="1">
    <source>
        <dbReference type="ARBA" id="ARBA00006987"/>
    </source>
</evidence>
<dbReference type="Gene3D" id="3.40.190.150">
    <property type="entry name" value="Bordetella uptake gene, domain 1"/>
    <property type="match status" value="1"/>
</dbReference>
<evidence type="ECO:0000256" key="2">
    <source>
        <dbReference type="SAM" id="SignalP"/>
    </source>
</evidence>
<keyword evidence="4" id="KW-1185">Reference proteome</keyword>
<protein>
    <recommendedName>
        <fullName evidence="5">ABC transporter substrate-binding protein</fullName>
    </recommendedName>
</protein>
<dbReference type="InterPro" id="IPR042100">
    <property type="entry name" value="Bug_dom1"/>
</dbReference>
<accession>A0ABN4R4T6</accession>
<dbReference type="EMBL" id="CP016170">
    <property type="protein sequence ID" value="ANN66633.1"/>
    <property type="molecule type" value="Genomic_DNA"/>
</dbReference>
<sequence length="321" mass="33263">MIKTAIAALGMCALVGSASAQAQSYPDRPIKLVVGFSPGGGSDTTARLLATALGTRLGQPIVVENRPGANTIIATQYVASQPADGYTLLFTSASFAINPSLQKLSYDSDRDFAPVALVDTIPLLLVSNLDVPAKSVGELIDLAKKQPGKLSYASFGLGSAAHLASEQLLAMTGTEMVHVPYKGSAPALADVMGGQVTMMMPGIGSAASLVKGGKVRALAVSGSKRATGMPDVPTIAEAGVTGFDVVTWEAILAPAGTPAAIVTKLNGALREVLATPAIRDQMIQMGMEPDGTKSPSEVTAYIKREEQKFSTLIRERHIEAK</sequence>